<proteinExistence type="predicted"/>
<comment type="caution">
    <text evidence="1">The sequence shown here is derived from an EMBL/GenBank/DDBJ whole genome shotgun (WGS) entry which is preliminary data.</text>
</comment>
<evidence type="ECO:0000313" key="2">
    <source>
        <dbReference type="Proteomes" id="UP001305779"/>
    </source>
</evidence>
<gene>
    <name evidence="1" type="ORF">PRZ48_010672</name>
</gene>
<name>A0ABR0E9C2_ZASCE</name>
<protein>
    <submittedName>
        <fullName evidence="1">Uncharacterized protein</fullName>
    </submittedName>
</protein>
<keyword evidence="2" id="KW-1185">Reference proteome</keyword>
<dbReference type="Proteomes" id="UP001305779">
    <property type="component" value="Unassembled WGS sequence"/>
</dbReference>
<accession>A0ABR0E9C2</accession>
<sequence length="353" mass="38034">MVVQRYLNDAFNSLGIGTADYAATTSAVATCADNTYNSAVPSAAAFISGLMPSFCSDWAAKPTDALAKDFSAKDVKSVSRRTTLSQKRTPPPGPLKSDSFPGWTVDFDWKPKDATGDCLKEDYCKNSISSLLSHCQGFSLADAYKGGSTEDDCGTFAYTLKGYETTTSSSTSSAPTGVTCDLPTVNDISSNFIPQKYPQSAYEAAAHQFCYGGYNWNADPHNTKDWTATNYFWFDTTNIDPATNLPAYCIGAAYGTNAQISPASASLCKHSGPGTGLQHSDSKIWVQVVPSPVQDGCSPIDKYKLPEGDQCYNNLMNVASKCMPKDAGGRVGVWKESTASGCWDWWMWGRVLT</sequence>
<reference evidence="1 2" key="1">
    <citation type="journal article" date="2023" name="G3 (Bethesda)">
        <title>A chromosome-level genome assembly of Zasmidium syzygii isolated from banana leaves.</title>
        <authorList>
            <person name="van Westerhoven A.C."/>
            <person name="Mehrabi R."/>
            <person name="Talebi R."/>
            <person name="Steentjes M.B.F."/>
            <person name="Corcolon B."/>
            <person name="Chong P.A."/>
            <person name="Kema G.H.J."/>
            <person name="Seidl M.F."/>
        </authorList>
    </citation>
    <scope>NUCLEOTIDE SEQUENCE [LARGE SCALE GENOMIC DNA]</scope>
    <source>
        <strain evidence="1 2">P124</strain>
    </source>
</reference>
<evidence type="ECO:0000313" key="1">
    <source>
        <dbReference type="EMBL" id="KAK4498016.1"/>
    </source>
</evidence>
<dbReference type="EMBL" id="JAXOVC010000008">
    <property type="protein sequence ID" value="KAK4498016.1"/>
    <property type="molecule type" value="Genomic_DNA"/>
</dbReference>
<organism evidence="1 2">
    <name type="scientific">Zasmidium cellare</name>
    <name type="common">Wine cellar mold</name>
    <name type="synonym">Racodium cellare</name>
    <dbReference type="NCBI Taxonomy" id="395010"/>
    <lineage>
        <taxon>Eukaryota</taxon>
        <taxon>Fungi</taxon>
        <taxon>Dikarya</taxon>
        <taxon>Ascomycota</taxon>
        <taxon>Pezizomycotina</taxon>
        <taxon>Dothideomycetes</taxon>
        <taxon>Dothideomycetidae</taxon>
        <taxon>Mycosphaerellales</taxon>
        <taxon>Mycosphaerellaceae</taxon>
        <taxon>Zasmidium</taxon>
    </lineage>
</organism>